<evidence type="ECO:0000313" key="7">
    <source>
        <dbReference type="Proteomes" id="UP001329430"/>
    </source>
</evidence>
<name>A0AAN7ZBH3_9COLE</name>
<proteinExistence type="predicted"/>
<dbReference type="GO" id="GO:0016020">
    <property type="term" value="C:membrane"/>
    <property type="evidence" value="ECO:0007669"/>
    <property type="project" value="UniProtKB-SubCell"/>
</dbReference>
<dbReference type="SUPFAM" id="SSF103473">
    <property type="entry name" value="MFS general substrate transporter"/>
    <property type="match status" value="1"/>
</dbReference>
<feature type="transmembrane region" description="Helical" evidence="5">
    <location>
        <begin position="7"/>
        <end position="24"/>
    </location>
</feature>
<evidence type="ECO:0000256" key="2">
    <source>
        <dbReference type="ARBA" id="ARBA00022692"/>
    </source>
</evidence>
<evidence type="ECO:0000256" key="5">
    <source>
        <dbReference type="SAM" id="Phobius"/>
    </source>
</evidence>
<dbReference type="AlphaFoldDB" id="A0AAN7ZBH3"/>
<evidence type="ECO:0000256" key="1">
    <source>
        <dbReference type="ARBA" id="ARBA00004370"/>
    </source>
</evidence>
<organism evidence="6 7">
    <name type="scientific">Pyrocoelia pectoralis</name>
    <dbReference type="NCBI Taxonomy" id="417401"/>
    <lineage>
        <taxon>Eukaryota</taxon>
        <taxon>Metazoa</taxon>
        <taxon>Ecdysozoa</taxon>
        <taxon>Arthropoda</taxon>
        <taxon>Hexapoda</taxon>
        <taxon>Insecta</taxon>
        <taxon>Pterygota</taxon>
        <taxon>Neoptera</taxon>
        <taxon>Endopterygota</taxon>
        <taxon>Coleoptera</taxon>
        <taxon>Polyphaga</taxon>
        <taxon>Elateriformia</taxon>
        <taxon>Elateroidea</taxon>
        <taxon>Lampyridae</taxon>
        <taxon>Lampyrinae</taxon>
        <taxon>Pyrocoelia</taxon>
    </lineage>
</organism>
<evidence type="ECO:0000313" key="6">
    <source>
        <dbReference type="EMBL" id="KAK5637747.1"/>
    </source>
</evidence>
<dbReference type="Proteomes" id="UP001329430">
    <property type="component" value="Unassembled WGS sequence"/>
</dbReference>
<dbReference type="EMBL" id="JAVRBK010000171">
    <property type="protein sequence ID" value="KAK5637747.1"/>
    <property type="molecule type" value="Genomic_DNA"/>
</dbReference>
<keyword evidence="4 5" id="KW-0472">Membrane</keyword>
<evidence type="ECO:0000256" key="3">
    <source>
        <dbReference type="ARBA" id="ARBA00022989"/>
    </source>
</evidence>
<dbReference type="InterPro" id="IPR005828">
    <property type="entry name" value="MFS_sugar_transport-like"/>
</dbReference>
<feature type="transmembrane region" description="Helical" evidence="5">
    <location>
        <begin position="30"/>
        <end position="52"/>
    </location>
</feature>
<gene>
    <name evidence="6" type="ORF">RI129_000070</name>
</gene>
<keyword evidence="3 5" id="KW-1133">Transmembrane helix</keyword>
<sequence>CCRLFLYIYFAVMATAVSKLFQFTNDEYGLYVPFFVFSAFCALSLIYVVIFVPETKNKTLEQIQIELKAVDANKESVTKL</sequence>
<accession>A0AAN7ZBH3</accession>
<dbReference type="GO" id="GO:0022857">
    <property type="term" value="F:transmembrane transporter activity"/>
    <property type="evidence" value="ECO:0007669"/>
    <property type="project" value="InterPro"/>
</dbReference>
<comment type="subcellular location">
    <subcellularLocation>
        <location evidence="1">Membrane</location>
    </subcellularLocation>
</comment>
<dbReference type="InterPro" id="IPR036259">
    <property type="entry name" value="MFS_trans_sf"/>
</dbReference>
<evidence type="ECO:0000256" key="4">
    <source>
        <dbReference type="ARBA" id="ARBA00023136"/>
    </source>
</evidence>
<dbReference type="Pfam" id="PF00083">
    <property type="entry name" value="Sugar_tr"/>
    <property type="match status" value="1"/>
</dbReference>
<keyword evidence="2 5" id="KW-0812">Transmembrane</keyword>
<comment type="caution">
    <text evidence="6">The sequence shown here is derived from an EMBL/GenBank/DDBJ whole genome shotgun (WGS) entry which is preliminary data.</text>
</comment>
<feature type="non-terminal residue" evidence="6">
    <location>
        <position position="1"/>
    </location>
</feature>
<reference evidence="6 7" key="1">
    <citation type="journal article" date="2024" name="Insects">
        <title>An Improved Chromosome-Level Genome Assembly of the Firefly Pyrocoelia pectoralis.</title>
        <authorList>
            <person name="Fu X."/>
            <person name="Meyer-Rochow V.B."/>
            <person name="Ballantyne L."/>
            <person name="Zhu X."/>
        </authorList>
    </citation>
    <scope>NUCLEOTIDE SEQUENCE [LARGE SCALE GENOMIC DNA]</scope>
    <source>
        <strain evidence="6">XCY_ONT2</strain>
    </source>
</reference>
<keyword evidence="7" id="KW-1185">Reference proteome</keyword>
<protein>
    <submittedName>
        <fullName evidence="6">Uncharacterized protein</fullName>
    </submittedName>
</protein>
<dbReference type="Gene3D" id="1.20.1250.20">
    <property type="entry name" value="MFS general substrate transporter like domains"/>
    <property type="match status" value="1"/>
</dbReference>